<evidence type="ECO:0000313" key="2">
    <source>
        <dbReference type="Proteomes" id="UP000219612"/>
    </source>
</evidence>
<accession>A0A285K8Q5</accession>
<proteinExistence type="predicted"/>
<protein>
    <submittedName>
        <fullName evidence="1">Collagen, type III, alpha</fullName>
    </submittedName>
</protein>
<gene>
    <name evidence="1" type="ORF">SAMN05421748_13380</name>
</gene>
<dbReference type="Gene3D" id="3.30.70.2330">
    <property type="match status" value="1"/>
</dbReference>
<dbReference type="Proteomes" id="UP000219612">
    <property type="component" value="Unassembled WGS sequence"/>
</dbReference>
<name>A0A285K8Q5_9ACTN</name>
<evidence type="ECO:0000313" key="1">
    <source>
        <dbReference type="EMBL" id="SNY68623.1"/>
    </source>
</evidence>
<dbReference type="AlphaFoldDB" id="A0A285K8Q5"/>
<keyword evidence="2" id="KW-1185">Reference proteome</keyword>
<keyword evidence="1" id="KW-0176">Collagen</keyword>
<reference evidence="1 2" key="1">
    <citation type="submission" date="2017-09" db="EMBL/GenBank/DDBJ databases">
        <authorList>
            <person name="Ehlers B."/>
            <person name="Leendertz F.H."/>
        </authorList>
    </citation>
    <scope>NUCLEOTIDE SEQUENCE [LARGE SCALE GENOMIC DNA]</scope>
    <source>
        <strain evidence="1 2">CGMCC 4.6857</strain>
    </source>
</reference>
<sequence length="335" mass="36847">MFPPVAEAFELWGQRGRAYFEVVGESFYEKQIKALFKDTKLRADGGTELAIVVELRPDPLNRYDPHAVGVWGTTGQLGSLSRDEAKKYQPVLLQLVKAGYTPVVGARAYGSEYEDYDGRKKFRGGVWLDLAEPHMLFPLNAPPRDGAHQVLPLGAAIQVTGEDKHLDALIPHLRPEGEGWVHATLHPITEQTARSTKDLVEVRIDGHRVGQLTPKMSGDLLPAITHLAASGTTAATRAVVKGNRLKAEVVLYVQRAHELPASWLDARPAAVAVAAPPRAHVPVPPRPTGLRFVVPPEWPQPPAGWEPQTGWQTDPAWPAAPAGWQYWQLTWSQAE</sequence>
<dbReference type="EMBL" id="OBDY01000033">
    <property type="protein sequence ID" value="SNY68623.1"/>
    <property type="molecule type" value="Genomic_DNA"/>
</dbReference>
<organism evidence="1 2">
    <name type="scientific">Paractinoplanes atraurantiacus</name>
    <dbReference type="NCBI Taxonomy" id="1036182"/>
    <lineage>
        <taxon>Bacteria</taxon>
        <taxon>Bacillati</taxon>
        <taxon>Actinomycetota</taxon>
        <taxon>Actinomycetes</taxon>
        <taxon>Micromonosporales</taxon>
        <taxon>Micromonosporaceae</taxon>
        <taxon>Paractinoplanes</taxon>
    </lineage>
</organism>